<evidence type="ECO:0000256" key="14">
    <source>
        <dbReference type="ARBA" id="ARBA00037884"/>
    </source>
</evidence>
<evidence type="ECO:0000256" key="18">
    <source>
        <dbReference type="ARBA" id="ARBA00041943"/>
    </source>
</evidence>
<evidence type="ECO:0000256" key="13">
    <source>
        <dbReference type="ARBA" id="ARBA00037823"/>
    </source>
</evidence>
<keyword evidence="9 22" id="KW-0472">Membrane</keyword>
<keyword evidence="4" id="KW-0808">Transferase</keyword>
<name>A0A6I9HE49_GEOFO</name>
<dbReference type="PANTHER" id="PTHR10250">
    <property type="entry name" value="MICROSOMAL GLUTATHIONE S-TRANSFERASE"/>
    <property type="match status" value="1"/>
</dbReference>
<keyword evidence="8 22" id="KW-1133">Transmembrane helix</keyword>
<keyword evidence="10" id="KW-0456">Lyase</keyword>
<dbReference type="EC" id="4.4.1.20" evidence="15"/>
<feature type="transmembrane region" description="Helical" evidence="22">
    <location>
        <begin position="7"/>
        <end position="28"/>
    </location>
</feature>
<keyword evidence="6" id="KW-0434">Leukotriene biosynthesis</keyword>
<evidence type="ECO:0000256" key="15">
    <source>
        <dbReference type="ARBA" id="ARBA00039056"/>
    </source>
</evidence>
<dbReference type="InterPro" id="IPR023352">
    <property type="entry name" value="MAPEG-like_dom_sf"/>
</dbReference>
<protein>
    <recommendedName>
        <fullName evidence="16">Leukotriene C4 synthase</fullName>
        <ecNumber evidence="15">4.4.1.20</ecNumber>
    </recommendedName>
    <alternativeName>
        <fullName evidence="18">Glutathione S-transferase LTC4</fullName>
    </alternativeName>
    <alternativeName>
        <fullName evidence="17">Leukotriene-C(4) synthase</fullName>
    </alternativeName>
</protein>
<dbReference type="InterPro" id="IPR001129">
    <property type="entry name" value="Membr-assoc_MAPEG"/>
</dbReference>
<evidence type="ECO:0000256" key="12">
    <source>
        <dbReference type="ARBA" id="ARBA00036460"/>
    </source>
</evidence>
<evidence type="ECO:0000256" key="9">
    <source>
        <dbReference type="ARBA" id="ARBA00023136"/>
    </source>
</evidence>
<dbReference type="InParanoid" id="A0A6I9HE49"/>
<dbReference type="OrthoDB" id="410651at2759"/>
<keyword evidence="5 22" id="KW-0812">Transmembrane</keyword>
<evidence type="ECO:0000256" key="11">
    <source>
        <dbReference type="ARBA" id="ARBA00023242"/>
    </source>
</evidence>
<dbReference type="Proteomes" id="UP000504602">
    <property type="component" value="Unplaced"/>
</dbReference>
<evidence type="ECO:0000256" key="3">
    <source>
        <dbReference type="ARBA" id="ARBA00022553"/>
    </source>
</evidence>
<dbReference type="GO" id="GO:0005789">
    <property type="term" value="C:endoplasmic reticulum membrane"/>
    <property type="evidence" value="ECO:0007669"/>
    <property type="project" value="UniProtKB-SubCell"/>
</dbReference>
<evidence type="ECO:0000313" key="23">
    <source>
        <dbReference type="Proteomes" id="UP000504602"/>
    </source>
</evidence>
<dbReference type="RefSeq" id="XP_005418782.1">
    <property type="nucleotide sequence ID" value="XM_005418725.1"/>
</dbReference>
<accession>A0A6I9HE49</accession>
<dbReference type="GeneID" id="102044843"/>
<dbReference type="GO" id="GO:0004464">
    <property type="term" value="F:leukotriene-C4 synthase activity"/>
    <property type="evidence" value="ECO:0007669"/>
    <property type="project" value="UniProtKB-EC"/>
</dbReference>
<comment type="catalytic activity">
    <reaction evidence="21">
        <text>leukotriene C4 = leukotriene A4 + glutathione</text>
        <dbReference type="Rhea" id="RHEA:17617"/>
        <dbReference type="ChEBI" id="CHEBI:57463"/>
        <dbReference type="ChEBI" id="CHEBI:57925"/>
        <dbReference type="ChEBI" id="CHEBI:57973"/>
        <dbReference type="EC" id="4.4.1.20"/>
    </reaction>
    <physiologicalReaction direction="right-to-left" evidence="21">
        <dbReference type="Rhea" id="RHEA:17619"/>
    </physiologicalReaction>
</comment>
<evidence type="ECO:0000256" key="7">
    <source>
        <dbReference type="ARBA" id="ARBA00022824"/>
    </source>
</evidence>
<evidence type="ECO:0000256" key="22">
    <source>
        <dbReference type="SAM" id="Phobius"/>
    </source>
</evidence>
<proteinExistence type="inferred from homology"/>
<gene>
    <name evidence="24" type="primary">LTC4S</name>
</gene>
<dbReference type="GO" id="GO:0004602">
    <property type="term" value="F:glutathione peroxidase activity"/>
    <property type="evidence" value="ECO:0007669"/>
    <property type="project" value="TreeGrafter"/>
</dbReference>
<evidence type="ECO:0000256" key="16">
    <source>
        <dbReference type="ARBA" id="ARBA00039419"/>
    </source>
</evidence>
<comment type="similarity">
    <text evidence="2">Belongs to the MAPEG family.</text>
</comment>
<evidence type="ECO:0000256" key="19">
    <source>
        <dbReference type="ARBA" id="ARBA00045217"/>
    </source>
</evidence>
<comment type="subunit">
    <text evidence="20">Homotrimer. Interacts with ALOX5AP and ALOX5.</text>
</comment>
<dbReference type="InterPro" id="IPR001446">
    <property type="entry name" value="5_LipOase_AP"/>
</dbReference>
<keyword evidence="3" id="KW-0597">Phosphoprotein</keyword>
<evidence type="ECO:0000256" key="10">
    <source>
        <dbReference type="ARBA" id="ARBA00023239"/>
    </source>
</evidence>
<comment type="catalytic activity">
    <reaction evidence="12">
        <text>(13S,14S)-epoxy-(4Z,7Z,9E,11E,16Z,19Z)-docosahexaenoate + glutathione = (13R)-S-glutathionyl-(14S)-hydroxy-(4Z,7Z,9E,11E,16Z,19Z)-docosahexaenoate</text>
        <dbReference type="Rhea" id="RHEA:53508"/>
        <dbReference type="ChEBI" id="CHEBI:57925"/>
        <dbReference type="ChEBI" id="CHEBI:131958"/>
        <dbReference type="ChEBI" id="CHEBI:137407"/>
    </reaction>
    <physiologicalReaction direction="left-to-right" evidence="12">
        <dbReference type="Rhea" id="RHEA:53509"/>
    </physiologicalReaction>
</comment>
<dbReference type="Gene3D" id="1.20.120.550">
    <property type="entry name" value="Membrane associated eicosanoid/glutathione metabolism-like domain"/>
    <property type="match status" value="1"/>
</dbReference>
<keyword evidence="23" id="KW-1185">Reference proteome</keyword>
<dbReference type="PRINTS" id="PR00488">
    <property type="entry name" value="5LPOXGNASEAP"/>
</dbReference>
<evidence type="ECO:0000256" key="20">
    <source>
        <dbReference type="ARBA" id="ARBA00046493"/>
    </source>
</evidence>
<evidence type="ECO:0000256" key="17">
    <source>
        <dbReference type="ARBA" id="ARBA00041224"/>
    </source>
</evidence>
<dbReference type="GO" id="GO:0008047">
    <property type="term" value="F:enzyme activator activity"/>
    <property type="evidence" value="ECO:0007669"/>
    <property type="project" value="InterPro"/>
</dbReference>
<dbReference type="PANTHER" id="PTHR10250:SF4">
    <property type="entry name" value="LEUKOTRIENE C4 SYNTHASE"/>
    <property type="match status" value="1"/>
</dbReference>
<evidence type="ECO:0000256" key="2">
    <source>
        <dbReference type="ARBA" id="ARBA00010459"/>
    </source>
</evidence>
<comment type="pathway">
    <text evidence="14">Lipid metabolism; leukotriene C4 biosynthesis.</text>
</comment>
<evidence type="ECO:0000313" key="24">
    <source>
        <dbReference type="RefSeq" id="XP_005418782.1"/>
    </source>
</evidence>
<organism evidence="23 24">
    <name type="scientific">Geospiza fortis</name>
    <name type="common">Medium ground-finch</name>
    <dbReference type="NCBI Taxonomy" id="48883"/>
    <lineage>
        <taxon>Eukaryota</taxon>
        <taxon>Metazoa</taxon>
        <taxon>Chordata</taxon>
        <taxon>Craniata</taxon>
        <taxon>Vertebrata</taxon>
        <taxon>Euteleostomi</taxon>
        <taxon>Archelosauria</taxon>
        <taxon>Archosauria</taxon>
        <taxon>Dinosauria</taxon>
        <taxon>Saurischia</taxon>
        <taxon>Theropoda</taxon>
        <taxon>Coelurosauria</taxon>
        <taxon>Aves</taxon>
        <taxon>Neognathae</taxon>
        <taxon>Neoaves</taxon>
        <taxon>Telluraves</taxon>
        <taxon>Australaves</taxon>
        <taxon>Passeriformes</taxon>
        <taxon>Thraupidae</taxon>
        <taxon>Geospiza</taxon>
    </lineage>
</organism>
<dbReference type="KEGG" id="gfr:102044843"/>
<comment type="subcellular location">
    <subcellularLocation>
        <location evidence="1">Endoplasmic reticulum membrane</location>
        <topology evidence="1">Multi-pass membrane protein</topology>
    </subcellularLocation>
    <subcellularLocation>
        <location evidence="13">Nucleus outer membrane</location>
        <topology evidence="13">Multi-pass membrane protein</topology>
    </subcellularLocation>
</comment>
<dbReference type="InterPro" id="IPR050997">
    <property type="entry name" value="MAPEG"/>
</dbReference>
<keyword evidence="11" id="KW-0539">Nucleus</keyword>
<feature type="transmembrane region" description="Helical" evidence="22">
    <location>
        <begin position="108"/>
        <end position="131"/>
    </location>
</feature>
<comment type="function">
    <text evidence="19">Catalyzes the conjugation of leukotriene A4 with reduced glutathione (GSH) to form leukotriene C4 with high specificity. Can also catalyze the transfer of a glutathionyl group from glutathione (GSH) to 13(S),14(S)-epoxy-docosahexaenoic acid to form maresin conjugate in tissue regeneration 1 (MCTR1), a bioactive lipid mediator that possess potent anti-inflammatory and proresolving actions.</text>
</comment>
<dbReference type="AlphaFoldDB" id="A0A6I9HE49"/>
<evidence type="ECO:0000256" key="4">
    <source>
        <dbReference type="ARBA" id="ARBA00022679"/>
    </source>
</evidence>
<dbReference type="Pfam" id="PF01124">
    <property type="entry name" value="MAPEG"/>
    <property type="match status" value="1"/>
</dbReference>
<keyword evidence="7" id="KW-0256">Endoplasmic reticulum</keyword>
<dbReference type="GO" id="GO:0019370">
    <property type="term" value="P:leukotriene biosynthetic process"/>
    <property type="evidence" value="ECO:0007669"/>
    <property type="project" value="UniProtKB-KW"/>
</dbReference>
<evidence type="ECO:0000256" key="21">
    <source>
        <dbReference type="ARBA" id="ARBA00049298"/>
    </source>
</evidence>
<sequence>MRDQIDLLAAVTVLGVLEQAYFAMQVIYARRKYKVSPPETTGHPEFERTFRAQANCSEYFPIFISLLWVAGIFFHQGVTAVCGLLYLYTRLRYFQGYAGAARGRLGPLYASAWLLWVLLGLALAGLLAHFLRPSSSTWMAALVWPLQLHGAW</sequence>
<dbReference type="FunFam" id="1.20.120.550:FF:000003">
    <property type="entry name" value="Leukotriene C4 synthase"/>
    <property type="match status" value="1"/>
</dbReference>
<reference evidence="24" key="1">
    <citation type="submission" date="2025-08" db="UniProtKB">
        <authorList>
            <consortium name="RefSeq"/>
        </authorList>
    </citation>
    <scope>IDENTIFICATION</scope>
</reference>
<dbReference type="CTD" id="4056"/>
<dbReference type="GO" id="GO:0005640">
    <property type="term" value="C:nuclear outer membrane"/>
    <property type="evidence" value="ECO:0007669"/>
    <property type="project" value="UniProtKB-SubCell"/>
</dbReference>
<evidence type="ECO:0000256" key="8">
    <source>
        <dbReference type="ARBA" id="ARBA00022989"/>
    </source>
</evidence>
<evidence type="ECO:0000256" key="6">
    <source>
        <dbReference type="ARBA" id="ARBA00022751"/>
    </source>
</evidence>
<evidence type="ECO:0000256" key="1">
    <source>
        <dbReference type="ARBA" id="ARBA00004477"/>
    </source>
</evidence>
<dbReference type="SUPFAM" id="SSF161084">
    <property type="entry name" value="MAPEG domain-like"/>
    <property type="match status" value="1"/>
</dbReference>
<dbReference type="GO" id="GO:0004364">
    <property type="term" value="F:glutathione transferase activity"/>
    <property type="evidence" value="ECO:0007669"/>
    <property type="project" value="TreeGrafter"/>
</dbReference>
<evidence type="ECO:0000256" key="5">
    <source>
        <dbReference type="ARBA" id="ARBA00022692"/>
    </source>
</evidence>
<feature type="transmembrane region" description="Helical" evidence="22">
    <location>
        <begin position="59"/>
        <end position="87"/>
    </location>
</feature>